<sequence>MTATTTPNHPRIRTHRPDPVPTRAAELRPGHAVRIAGIGTIPVAAPPAPLADGQVVIRLGWERLALIIHPATPLDAYTPDRPATFRLWHCPRCGGSGLWLPEGKGKASNGGR</sequence>
<evidence type="ECO:0000313" key="2">
    <source>
        <dbReference type="EMBL" id="RBQ17787.1"/>
    </source>
</evidence>
<dbReference type="EMBL" id="QMEY01000010">
    <property type="protein sequence ID" value="RBQ17787.1"/>
    <property type="molecule type" value="Genomic_DNA"/>
</dbReference>
<accession>A0A366LVJ7</accession>
<keyword evidence="3" id="KW-1185">Reference proteome</keyword>
<reference evidence="2 3" key="1">
    <citation type="submission" date="2018-06" db="EMBL/GenBank/DDBJ databases">
        <title>Sphaerisporangium craniellae sp. nov., isolated from a marine sponge in the South China Sea.</title>
        <authorList>
            <person name="Li L."/>
        </authorList>
    </citation>
    <scope>NUCLEOTIDE SEQUENCE [LARGE SCALE GENOMIC DNA]</scope>
    <source>
        <strain evidence="2 3">LHW63015</strain>
    </source>
</reference>
<dbReference type="RefSeq" id="WP_113982883.1">
    <property type="nucleotide sequence ID" value="NZ_QMEY01000010.1"/>
</dbReference>
<name>A0A366LVJ7_9ACTN</name>
<feature type="region of interest" description="Disordered" evidence="1">
    <location>
        <begin position="1"/>
        <end position="24"/>
    </location>
</feature>
<proteinExistence type="predicted"/>
<dbReference type="Proteomes" id="UP000253303">
    <property type="component" value="Unassembled WGS sequence"/>
</dbReference>
<dbReference type="AlphaFoldDB" id="A0A366LVJ7"/>
<comment type="caution">
    <text evidence="2">The sequence shown here is derived from an EMBL/GenBank/DDBJ whole genome shotgun (WGS) entry which is preliminary data.</text>
</comment>
<protein>
    <submittedName>
        <fullName evidence="2">Uncharacterized protein</fullName>
    </submittedName>
</protein>
<gene>
    <name evidence="2" type="ORF">DP939_23285</name>
</gene>
<evidence type="ECO:0000256" key="1">
    <source>
        <dbReference type="SAM" id="MobiDB-lite"/>
    </source>
</evidence>
<evidence type="ECO:0000313" key="3">
    <source>
        <dbReference type="Proteomes" id="UP000253303"/>
    </source>
</evidence>
<organism evidence="2 3">
    <name type="scientific">Spongiactinospora rosea</name>
    <dbReference type="NCBI Taxonomy" id="2248750"/>
    <lineage>
        <taxon>Bacteria</taxon>
        <taxon>Bacillati</taxon>
        <taxon>Actinomycetota</taxon>
        <taxon>Actinomycetes</taxon>
        <taxon>Streptosporangiales</taxon>
        <taxon>Streptosporangiaceae</taxon>
        <taxon>Spongiactinospora</taxon>
    </lineage>
</organism>
<dbReference type="OrthoDB" id="3683556at2"/>